<organism evidence="5 6">
    <name type="scientific">Ramlibacter tataouinensis</name>
    <dbReference type="NCBI Taxonomy" id="94132"/>
    <lineage>
        <taxon>Bacteria</taxon>
        <taxon>Pseudomonadati</taxon>
        <taxon>Pseudomonadota</taxon>
        <taxon>Betaproteobacteria</taxon>
        <taxon>Burkholderiales</taxon>
        <taxon>Comamonadaceae</taxon>
        <taxon>Ramlibacter</taxon>
    </lineage>
</organism>
<dbReference type="InterPro" id="IPR002110">
    <property type="entry name" value="Ankyrin_rpt"/>
</dbReference>
<dbReference type="Gene3D" id="1.25.40.20">
    <property type="entry name" value="Ankyrin repeat-containing domain"/>
    <property type="match status" value="3"/>
</dbReference>
<feature type="repeat" description="ANK" evidence="3">
    <location>
        <begin position="120"/>
        <end position="152"/>
    </location>
</feature>
<keyword evidence="4" id="KW-0732">Signal</keyword>
<evidence type="ECO:0000256" key="1">
    <source>
        <dbReference type="ARBA" id="ARBA00022737"/>
    </source>
</evidence>
<dbReference type="PATRIC" id="fig|94132.3.peg.4546"/>
<dbReference type="PANTHER" id="PTHR24171:SF8">
    <property type="entry name" value="BRCA1-ASSOCIATED RING DOMAIN PROTEIN 1"/>
    <property type="match status" value="1"/>
</dbReference>
<feature type="repeat" description="ANK" evidence="3">
    <location>
        <begin position="90"/>
        <end position="118"/>
    </location>
</feature>
<dbReference type="OrthoDB" id="198309at2"/>
<dbReference type="SUPFAM" id="SSF48403">
    <property type="entry name" value="Ankyrin repeat"/>
    <property type="match status" value="1"/>
</dbReference>
<protein>
    <submittedName>
        <fullName evidence="5">Ankyrin</fullName>
    </submittedName>
</protein>
<proteinExistence type="predicted"/>
<feature type="repeat" description="ANK" evidence="3">
    <location>
        <begin position="153"/>
        <end position="185"/>
    </location>
</feature>
<accession>A0A127JYK2</accession>
<dbReference type="AlphaFoldDB" id="A0A127JYK2"/>
<dbReference type="RefSeq" id="WP_061503486.1">
    <property type="nucleotide sequence ID" value="NZ_CP010951.1"/>
</dbReference>
<gene>
    <name evidence="5" type="ORF">UC35_22305</name>
</gene>
<evidence type="ECO:0000256" key="2">
    <source>
        <dbReference type="ARBA" id="ARBA00023043"/>
    </source>
</evidence>
<dbReference type="PRINTS" id="PR01415">
    <property type="entry name" value="ANKYRIN"/>
</dbReference>
<dbReference type="InterPro" id="IPR036770">
    <property type="entry name" value="Ankyrin_rpt-contain_sf"/>
</dbReference>
<sequence>MRSYLKKLVYLIVIVCISSANAGSYDDFFIALKQDDPGTITRLLQRGFDPNTPSPEGLDGLYLALRDGSLKAARVLIDWPKTDIEKRTPQDESPLMMACLRGQLEVARRLIERGADVNKPGWAPLHYAATNGHLAIIELLLDRHAYIDAESPNGTTPLMMAAHYGSPQAVKLLLESGADATMKNQQGLSALDFAHRGNRRDSAELISAALKAAQPAGSR</sequence>
<feature type="signal peptide" evidence="4">
    <location>
        <begin position="1"/>
        <end position="22"/>
    </location>
</feature>
<keyword evidence="1" id="KW-0677">Repeat</keyword>
<evidence type="ECO:0000313" key="5">
    <source>
        <dbReference type="EMBL" id="AMO25056.1"/>
    </source>
</evidence>
<feature type="chain" id="PRO_5007449741" evidence="4">
    <location>
        <begin position="23"/>
        <end position="219"/>
    </location>
</feature>
<keyword evidence="6" id="KW-1185">Reference proteome</keyword>
<evidence type="ECO:0000256" key="4">
    <source>
        <dbReference type="SAM" id="SignalP"/>
    </source>
</evidence>
<dbReference type="SMART" id="SM00248">
    <property type="entry name" value="ANK"/>
    <property type="match status" value="5"/>
</dbReference>
<dbReference type="Proteomes" id="UP000070433">
    <property type="component" value="Chromosome"/>
</dbReference>
<dbReference type="EMBL" id="CP010951">
    <property type="protein sequence ID" value="AMO25056.1"/>
    <property type="molecule type" value="Genomic_DNA"/>
</dbReference>
<dbReference type="Pfam" id="PF12796">
    <property type="entry name" value="Ank_2"/>
    <property type="match status" value="2"/>
</dbReference>
<reference evidence="5 6" key="1">
    <citation type="journal article" date="2014" name="Int. J. Syst. Evol. Microbiol.">
        <title>Ramlibacter solisilvae sp. nov., isolated from forest soil, and emended description of the genus Ramlibacter.</title>
        <authorList>
            <person name="Lee H.J."/>
            <person name="Lee S.H."/>
            <person name="Lee S.S."/>
            <person name="Lee J.S."/>
            <person name="Kim Y."/>
            <person name="Kim S.C."/>
            <person name="Jeon C.O."/>
        </authorList>
    </citation>
    <scope>NUCLEOTIDE SEQUENCE [LARGE SCALE GENOMIC DNA]</scope>
    <source>
        <strain evidence="5 6">5-10</strain>
    </source>
</reference>
<evidence type="ECO:0000313" key="6">
    <source>
        <dbReference type="Proteomes" id="UP000070433"/>
    </source>
</evidence>
<dbReference type="PROSITE" id="PS50297">
    <property type="entry name" value="ANK_REP_REGION"/>
    <property type="match status" value="3"/>
</dbReference>
<evidence type="ECO:0000256" key="3">
    <source>
        <dbReference type="PROSITE-ProRule" id="PRU00023"/>
    </source>
</evidence>
<dbReference type="PANTHER" id="PTHR24171">
    <property type="entry name" value="ANKYRIN REPEAT DOMAIN-CONTAINING PROTEIN 39-RELATED"/>
    <property type="match status" value="1"/>
</dbReference>
<keyword evidence="2 3" id="KW-0040">ANK repeat</keyword>
<dbReference type="PROSITE" id="PS50088">
    <property type="entry name" value="ANK_REPEAT"/>
    <property type="match status" value="3"/>
</dbReference>
<name>A0A127JYK2_9BURK</name>